<sequence>MLLLWLLPLVAAMPFDLSSELATSVTYDENFARNKMLPLAAAAYSSEPQQCCCCCCSRLWLLCHLICHPSLPPQSPMTRISHGIRCCHLRLQHTPPNRSTFTAVNNDDKAIILSYRGTDKNTQLLMEGDETIYKNHTAWAAGGTVSKYFGDAFQRLWMEGIKDDLTTLQSQNPTYELWITGHSLGGALASLAASYIANTKLFAANKIKLVTFGQPRTGDKLYAAAVEKQVDL</sequence>
<dbReference type="GO" id="GO:0006629">
    <property type="term" value="P:lipid metabolic process"/>
    <property type="evidence" value="ECO:0007669"/>
    <property type="project" value="InterPro"/>
</dbReference>
<accession>A0A3P7IS51</accession>
<dbReference type="Proteomes" id="UP000270094">
    <property type="component" value="Unassembled WGS sequence"/>
</dbReference>
<dbReference type="CDD" id="cd00519">
    <property type="entry name" value="Lipase_3"/>
    <property type="match status" value="1"/>
</dbReference>
<feature type="domain" description="Fungal lipase-type" evidence="1">
    <location>
        <begin position="113"/>
        <end position="230"/>
    </location>
</feature>
<name>A0A3P7IS51_STRVU</name>
<proteinExistence type="predicted"/>
<dbReference type="Pfam" id="PF01764">
    <property type="entry name" value="Lipase_3"/>
    <property type="match status" value="1"/>
</dbReference>
<gene>
    <name evidence="2" type="ORF">SVUK_LOCUS10998</name>
</gene>
<dbReference type="Gene3D" id="3.40.50.1820">
    <property type="entry name" value="alpha/beta hydrolase"/>
    <property type="match status" value="1"/>
</dbReference>
<evidence type="ECO:0000313" key="2">
    <source>
        <dbReference type="EMBL" id="VDM76000.1"/>
    </source>
</evidence>
<dbReference type="InterPro" id="IPR002921">
    <property type="entry name" value="Fungal_lipase-type"/>
</dbReference>
<dbReference type="EMBL" id="UYYB01096173">
    <property type="protein sequence ID" value="VDM76000.1"/>
    <property type="molecule type" value="Genomic_DNA"/>
</dbReference>
<dbReference type="PANTHER" id="PTHR45908">
    <property type="entry name" value="PROTEIN CBG11750-RELATED"/>
    <property type="match status" value="1"/>
</dbReference>
<evidence type="ECO:0000259" key="1">
    <source>
        <dbReference type="Pfam" id="PF01764"/>
    </source>
</evidence>
<reference evidence="2 3" key="1">
    <citation type="submission" date="2018-11" db="EMBL/GenBank/DDBJ databases">
        <authorList>
            <consortium name="Pathogen Informatics"/>
        </authorList>
    </citation>
    <scope>NUCLEOTIDE SEQUENCE [LARGE SCALE GENOMIC DNA]</scope>
</reference>
<dbReference type="SUPFAM" id="SSF53474">
    <property type="entry name" value="alpha/beta-Hydrolases"/>
    <property type="match status" value="1"/>
</dbReference>
<dbReference type="PANTHER" id="PTHR45908:SF8">
    <property type="entry name" value="FUNGAL LIPASE-LIKE DOMAIN-CONTAINING PROTEIN"/>
    <property type="match status" value="1"/>
</dbReference>
<dbReference type="AlphaFoldDB" id="A0A3P7IS51"/>
<protein>
    <recommendedName>
        <fullName evidence="1">Fungal lipase-type domain-containing protein</fullName>
    </recommendedName>
</protein>
<dbReference type="OrthoDB" id="5821984at2759"/>
<keyword evidence="3" id="KW-1185">Reference proteome</keyword>
<evidence type="ECO:0000313" key="3">
    <source>
        <dbReference type="Proteomes" id="UP000270094"/>
    </source>
</evidence>
<organism evidence="2 3">
    <name type="scientific">Strongylus vulgaris</name>
    <name type="common">Blood worm</name>
    <dbReference type="NCBI Taxonomy" id="40348"/>
    <lineage>
        <taxon>Eukaryota</taxon>
        <taxon>Metazoa</taxon>
        <taxon>Ecdysozoa</taxon>
        <taxon>Nematoda</taxon>
        <taxon>Chromadorea</taxon>
        <taxon>Rhabditida</taxon>
        <taxon>Rhabditina</taxon>
        <taxon>Rhabditomorpha</taxon>
        <taxon>Strongyloidea</taxon>
        <taxon>Strongylidae</taxon>
        <taxon>Strongylus</taxon>
    </lineage>
</organism>
<dbReference type="InterPro" id="IPR029058">
    <property type="entry name" value="AB_hydrolase_fold"/>
</dbReference>